<dbReference type="PROSITE" id="PS50405">
    <property type="entry name" value="GST_CTER"/>
    <property type="match status" value="1"/>
</dbReference>
<dbReference type="GO" id="GO:0005737">
    <property type="term" value="C:cytoplasm"/>
    <property type="evidence" value="ECO:0007669"/>
    <property type="project" value="InterPro"/>
</dbReference>
<organism evidence="10 11">
    <name type="scientific">Rhizoctonia solani</name>
    <dbReference type="NCBI Taxonomy" id="456999"/>
    <lineage>
        <taxon>Eukaryota</taxon>
        <taxon>Fungi</taxon>
        <taxon>Dikarya</taxon>
        <taxon>Basidiomycota</taxon>
        <taxon>Agaricomycotina</taxon>
        <taxon>Agaricomycetes</taxon>
        <taxon>Cantharellales</taxon>
        <taxon>Ceratobasidiaceae</taxon>
        <taxon>Rhizoctonia</taxon>
    </lineage>
</organism>
<feature type="domain" description="GST C-terminal" evidence="9">
    <location>
        <begin position="99"/>
        <end position="237"/>
    </location>
</feature>
<dbReference type="EC" id="1.8.5.1" evidence="1"/>
<protein>
    <recommendedName>
        <fullName evidence="4">Glutathione-dependent dehydroascorbate reductase</fullName>
        <ecNumber evidence="2">1.20.4.2</ecNumber>
        <ecNumber evidence="1">1.8.5.1</ecNumber>
    </recommendedName>
    <alternativeName>
        <fullName evidence="5">Monomethylarsonic acid reductase</fullName>
    </alternativeName>
</protein>
<gene>
    <name evidence="10" type="ORF">RHS01_02993</name>
</gene>
<dbReference type="GO" id="GO:0045174">
    <property type="term" value="F:glutathione dehydrogenase (ascorbate) activity"/>
    <property type="evidence" value="ECO:0007669"/>
    <property type="project" value="UniProtKB-ARBA"/>
</dbReference>
<evidence type="ECO:0000259" key="8">
    <source>
        <dbReference type="PROSITE" id="PS50404"/>
    </source>
</evidence>
<dbReference type="InterPro" id="IPR005442">
    <property type="entry name" value="GST_omega"/>
</dbReference>
<dbReference type="Gene3D" id="3.40.30.10">
    <property type="entry name" value="Glutaredoxin"/>
    <property type="match status" value="1"/>
</dbReference>
<dbReference type="InterPro" id="IPR036282">
    <property type="entry name" value="Glutathione-S-Trfase_C_sf"/>
</dbReference>
<dbReference type="PRINTS" id="PR01625">
    <property type="entry name" value="GSTRNSFRASEO"/>
</dbReference>
<evidence type="ECO:0000313" key="11">
    <source>
        <dbReference type="Proteomes" id="UP000614334"/>
    </source>
</evidence>
<dbReference type="InterPro" id="IPR050983">
    <property type="entry name" value="GST_Omega/HSP26"/>
</dbReference>
<proteinExistence type="predicted"/>
<reference evidence="10" key="1">
    <citation type="submission" date="2020-09" db="EMBL/GenBank/DDBJ databases">
        <title>Comparative genome analyses of four rice-infecting Rhizoctonia solani isolates reveal extensive enrichment of homogalacturonan modification genes.</title>
        <authorList>
            <person name="Lee D.-Y."/>
            <person name="Jeon J."/>
            <person name="Kim K.-T."/>
            <person name="Cheong K."/>
            <person name="Song H."/>
            <person name="Choi G."/>
            <person name="Ko J."/>
            <person name="Opiyo S.O."/>
            <person name="Zuo S."/>
            <person name="Madhav S."/>
            <person name="Lee Y.-H."/>
            <person name="Wang G.-L."/>
        </authorList>
    </citation>
    <scope>NUCLEOTIDE SEQUENCE</scope>
    <source>
        <strain evidence="10">AG1-IA B2</strain>
    </source>
</reference>
<evidence type="ECO:0000256" key="7">
    <source>
        <dbReference type="ARBA" id="ARBA00049544"/>
    </source>
</evidence>
<dbReference type="CDD" id="cd00570">
    <property type="entry name" value="GST_N_family"/>
    <property type="match status" value="1"/>
</dbReference>
<evidence type="ECO:0000256" key="2">
    <source>
        <dbReference type="ARBA" id="ARBA00013060"/>
    </source>
</evidence>
<dbReference type="SFLD" id="SFLDS00019">
    <property type="entry name" value="Glutathione_Transferase_(cytos"/>
    <property type="match status" value="1"/>
</dbReference>
<dbReference type="EMBL" id="JACYCF010000003">
    <property type="protein sequence ID" value="KAF8758946.1"/>
    <property type="molecule type" value="Genomic_DNA"/>
</dbReference>
<comment type="catalytic activity">
    <reaction evidence="7">
        <text>L-dehydroascorbate + 2 glutathione = glutathione disulfide + L-ascorbate</text>
        <dbReference type="Rhea" id="RHEA:24424"/>
        <dbReference type="ChEBI" id="CHEBI:38290"/>
        <dbReference type="ChEBI" id="CHEBI:57925"/>
        <dbReference type="ChEBI" id="CHEBI:58297"/>
        <dbReference type="ChEBI" id="CHEBI:58539"/>
        <dbReference type="EC" id="1.8.5.1"/>
    </reaction>
</comment>
<dbReference type="InterPro" id="IPR010987">
    <property type="entry name" value="Glutathione-S-Trfase_C-like"/>
</dbReference>
<accession>A0A8H7M7F1</accession>
<sequence length="246" mass="27149">MPETLTLYSSEICPFAQRTVIALQEAKADYTLYEIDLANKPDWYAPKVNPASKVPAIAYGGPKVDPANPSPESIKLAESLVLLEFIADLYPNSGLLSTNPVERAQARFIIDLFSTKALPAFFAVTWKGESPDGLYSALLAFQEQLELHAKPFLGGDKLNIADVAVAPFLARLDSHLRNDVGGFETGVGSKIYDEIFKSERFNTLSKYAQALLARETVKKSFPEDKFLNGSKRVCKRLSKKSRALNT</sequence>
<evidence type="ECO:0000256" key="5">
    <source>
        <dbReference type="ARBA" id="ARBA00032681"/>
    </source>
</evidence>
<name>A0A8H7M7F1_9AGAM</name>
<evidence type="ECO:0000256" key="3">
    <source>
        <dbReference type="ARBA" id="ARBA00023002"/>
    </source>
</evidence>
<comment type="caution">
    <text evidence="10">The sequence shown here is derived from an EMBL/GenBank/DDBJ whole genome shotgun (WGS) entry which is preliminary data.</text>
</comment>
<dbReference type="InterPro" id="IPR004045">
    <property type="entry name" value="Glutathione_S-Trfase_N"/>
</dbReference>
<evidence type="ECO:0000256" key="6">
    <source>
        <dbReference type="ARBA" id="ARBA00048353"/>
    </source>
</evidence>
<dbReference type="SFLD" id="SFLDG00358">
    <property type="entry name" value="Main_(cytGST)"/>
    <property type="match status" value="1"/>
</dbReference>
<feature type="domain" description="GST N-terminal" evidence="8">
    <location>
        <begin position="3"/>
        <end position="94"/>
    </location>
</feature>
<dbReference type="EC" id="1.20.4.2" evidence="2"/>
<dbReference type="PANTHER" id="PTHR43968:SF6">
    <property type="entry name" value="GLUTATHIONE S-TRANSFERASE OMEGA"/>
    <property type="match status" value="1"/>
</dbReference>
<evidence type="ECO:0000313" key="10">
    <source>
        <dbReference type="EMBL" id="KAF8758946.1"/>
    </source>
</evidence>
<dbReference type="SUPFAM" id="SSF52833">
    <property type="entry name" value="Thioredoxin-like"/>
    <property type="match status" value="1"/>
</dbReference>
<dbReference type="PROSITE" id="PS50404">
    <property type="entry name" value="GST_NTER"/>
    <property type="match status" value="1"/>
</dbReference>
<dbReference type="InterPro" id="IPR036249">
    <property type="entry name" value="Thioredoxin-like_sf"/>
</dbReference>
<dbReference type="Gene3D" id="1.20.1050.10">
    <property type="match status" value="1"/>
</dbReference>
<dbReference type="Pfam" id="PF13417">
    <property type="entry name" value="GST_N_3"/>
    <property type="match status" value="1"/>
</dbReference>
<dbReference type="PANTHER" id="PTHR43968">
    <property type="match status" value="1"/>
</dbReference>
<evidence type="ECO:0000256" key="4">
    <source>
        <dbReference type="ARBA" id="ARBA00032186"/>
    </source>
</evidence>
<dbReference type="Pfam" id="PF00043">
    <property type="entry name" value="GST_C"/>
    <property type="match status" value="1"/>
</dbReference>
<dbReference type="Proteomes" id="UP000614334">
    <property type="component" value="Unassembled WGS sequence"/>
</dbReference>
<dbReference type="GO" id="GO:0004364">
    <property type="term" value="F:glutathione transferase activity"/>
    <property type="evidence" value="ECO:0007669"/>
    <property type="project" value="InterPro"/>
</dbReference>
<keyword evidence="3" id="KW-0560">Oxidoreductase</keyword>
<evidence type="ECO:0000256" key="1">
    <source>
        <dbReference type="ARBA" id="ARBA00012436"/>
    </source>
</evidence>
<dbReference type="InterPro" id="IPR040079">
    <property type="entry name" value="Glutathione_S-Trfase"/>
</dbReference>
<dbReference type="InterPro" id="IPR004046">
    <property type="entry name" value="GST_C"/>
</dbReference>
<comment type="catalytic activity">
    <reaction evidence="6">
        <text>methylarsonate + 2 glutathione + H(+) = methylarsonous acid + glutathione disulfide + H2O</text>
        <dbReference type="Rhea" id="RHEA:15969"/>
        <dbReference type="ChEBI" id="CHEBI:15377"/>
        <dbReference type="ChEBI" id="CHEBI:15378"/>
        <dbReference type="ChEBI" id="CHEBI:17826"/>
        <dbReference type="ChEBI" id="CHEBI:33409"/>
        <dbReference type="ChEBI" id="CHEBI:57925"/>
        <dbReference type="ChEBI" id="CHEBI:58297"/>
        <dbReference type="EC" id="1.20.4.2"/>
    </reaction>
</comment>
<dbReference type="SUPFAM" id="SSF47616">
    <property type="entry name" value="GST C-terminal domain-like"/>
    <property type="match status" value="1"/>
</dbReference>
<dbReference type="AlphaFoldDB" id="A0A8H7M7F1"/>
<evidence type="ECO:0000259" key="9">
    <source>
        <dbReference type="PROSITE" id="PS50405"/>
    </source>
</evidence>